<feature type="region of interest" description="Disordered" evidence="2">
    <location>
        <begin position="251"/>
        <end position="271"/>
    </location>
</feature>
<feature type="region of interest" description="Disordered" evidence="2">
    <location>
        <begin position="922"/>
        <end position="959"/>
    </location>
</feature>
<feature type="compositionally biased region" description="Low complexity" evidence="2">
    <location>
        <begin position="110"/>
        <end position="121"/>
    </location>
</feature>
<feature type="region of interest" description="Disordered" evidence="2">
    <location>
        <begin position="1495"/>
        <end position="1547"/>
    </location>
</feature>
<dbReference type="GeneTree" id="ENSGT00530000065015"/>
<feature type="compositionally biased region" description="Low complexity" evidence="2">
    <location>
        <begin position="849"/>
        <end position="860"/>
    </location>
</feature>
<dbReference type="Proteomes" id="UP000694414">
    <property type="component" value="Unplaced"/>
</dbReference>
<feature type="compositionally biased region" description="Polar residues" evidence="2">
    <location>
        <begin position="1228"/>
        <end position="1240"/>
    </location>
</feature>
<feature type="coiled-coil region" evidence="1">
    <location>
        <begin position="804"/>
        <end position="831"/>
    </location>
</feature>
<feature type="compositionally biased region" description="Polar residues" evidence="2">
    <location>
        <begin position="349"/>
        <end position="366"/>
    </location>
</feature>
<feature type="compositionally biased region" description="Polar residues" evidence="2">
    <location>
        <begin position="1276"/>
        <end position="1285"/>
    </location>
</feature>
<feature type="compositionally biased region" description="Pro residues" evidence="2">
    <location>
        <begin position="519"/>
        <end position="531"/>
    </location>
</feature>
<dbReference type="Ensembl" id="ENSPSMT00000024554.1">
    <property type="protein sequence ID" value="ENSPSMP00000021167.1"/>
    <property type="gene ID" value="ENSPSMG00000014972.1"/>
</dbReference>
<evidence type="ECO:0000313" key="3">
    <source>
        <dbReference type="Ensembl" id="ENSPSMP00000021167.1"/>
    </source>
</evidence>
<dbReference type="PANTHER" id="PTHR13958:SF5">
    <property type="entry name" value="COILED-COIL DOMAIN-CONTAINING PROTEIN 187"/>
    <property type="match status" value="1"/>
</dbReference>
<keyword evidence="1" id="KW-0175">Coiled coil</keyword>
<protein>
    <submittedName>
        <fullName evidence="3">Coiled-coil domain containing 187</fullName>
    </submittedName>
</protein>
<reference evidence="3" key="1">
    <citation type="submission" date="2025-08" db="UniProtKB">
        <authorList>
            <consortium name="Ensembl"/>
        </authorList>
    </citation>
    <scope>IDENTIFICATION</scope>
</reference>
<feature type="region of interest" description="Disordered" evidence="2">
    <location>
        <begin position="468"/>
        <end position="641"/>
    </location>
</feature>
<keyword evidence="4" id="KW-1185">Reference proteome</keyword>
<reference evidence="3" key="2">
    <citation type="submission" date="2025-09" db="UniProtKB">
        <authorList>
            <consortium name="Ensembl"/>
        </authorList>
    </citation>
    <scope>IDENTIFICATION</scope>
</reference>
<feature type="compositionally biased region" description="Low complexity" evidence="2">
    <location>
        <begin position="1515"/>
        <end position="1547"/>
    </location>
</feature>
<sequence length="1975" mass="208918">MPTPVLGLLPACLGDTLQPWPRATQRQGPFSPGAPRTAIAWKAGSEPRLRPPTAEDDLMAVLRRPAPSLQPGPVRAAPYVAHSDHTEEPGPQGEPRSLPVWSTGQEASDGDSSVSSGRLSGSSGGHKPYVPPCGRWQERPPQVLGPQRQPRKSDPRLEQLRDKIRAQVRWQGSCASLGTTAPSSASSLFKASSQVPGKKTGKVTNALPAPQHPGQWQLSARGRCLVVSQYSPFHLCFPSLALAEALRGKPKRVTGGSCKRQKAPTSPPLRKAAKDKGKVCLSELVGVYGWRKGQALVRLLLGPPPGLPRPQSKARSRDPALAMELGDSRKVVATGGSPVRAQVPCPVSARSNQQESENTPSLASCDQQATIHTAMAILRDLRRQIQAGLELAQHRRGGREPRLQDVAGRTRQGPRSAPGAQGSSCRSPGAVTKGKPSSLVRATSFHAWQPWSSSAKWESRPQRAWAAQGQYSSFQRPGSPPERWGSSSQRPWSASAGQASRPQRVWAAQGRCPSFQRPGSPPEKLSPPPQRPWSALAGRACLQRPWTACEDGEAPAPRPWSPLERPNPPAQWPWSTPSVQRAGAPCKGRGAISPSLGARPTWPRPLRSVPRNPPGKKDALPPSPRPRGLLGHQHSSESLREFMRQKAQARRQQALEEKAAAARTRELRQQRLREVYRKQREAVLGRAIPVVSQTSPGIVTFVPSSAQSGVCARVAAGGVLSQGRCCDGPGSSFCLCLNRACSHAETLGLPGTRGPRDGQDGASLLLPTASSLSHLQLQDLSRGLCIYLDPQEAERLGTSGPLHIQHKQARLQALETTANVLERRIDSLTAKLRRPEVLDAVPDLALDLRPSRPSAEPAAPMLTAPARPGALVPNRGRGAPQDWVDMQVRPLPSAKYLLDGETLSWSPSGEQQSKQLRALTKGKLEGGAGTGAQTTRGRGAPWAGATSSAGAPATPDPAWSSLQLEELPSAGGASPAKPWPTRSCGKGPGVGHLPDIGLLPGTPAWCNWPNLMPTGREAALCLVRNTRPSLSSQRLMERHSAQARPETASKLEQLQVCGDPAPRTASQRTMTARPRPPHDSTMTCFLSSELERPDQAPSQLPLAKLCPPDHPTHQPGDFGSLREEELRAQHQAALLRLREMALEEKTRAELVWLEHKRGCLRSKEDKATLAILLEKQQQALTTFEKEQREIRHLRNIHLFVHRDRKLLLQHQKDILSLQRSMAHLQQELQAATKLPQSSSPEGRAAWDGGPEKSQQPEGLAQGSPCPLTPHRPGSPASHNSRSSPASLEVTHLPTEQRDTAPAQTTSDTDGHLQPPRPAWGQDTLSALGWLVESGSHGGQEPGEQPRVPLLGLQPKSSLDVGQEPGPAFPVRASLTAPLPTGDPQTQPCPSLAEEPGTPTDSHARGLRARSRHSQGRGGPRGPQEASQAAEGSTSQAQSGSGPGLARSPVGEPQDTESWWSGAQRTEACLQDLGVAPARLEDAWLATSPAPVALEKETPPALCQSSALPRPPPGDLSSESASTACSGSSGAPSSSPTSSVGSVSGLSCPSAQEFQKATAILVQHFESPISLSSLEAEDTPGDSLSWSGEFSAQSSWEEPGPALSWGLHRGEPWQRGVPGDGGQGTRPLHGSSVDVAVAGHLEPDRSLLQAGGPLPLPNVPSLGLGSELSEASSNVWDEDSEESLLEPGEGAEPASGSSSLADGSSGLEDVGEPHVALPSLGPGEEQEASGTSESLTSGSNTGKAKRVCPEAACMVFPSETSPRGDLDLPLSCPSGTSASAGVDLGKEGQMLLPQATAGRRGGPWRADPSSSTQRKPLQAPPEDPSGLAPLVAKGQAPGPGGDAASPGLEEARAPCAGGVLTEILSPVDEVLSYSSFDLPSSAHGDAHLPPPPPTPQAKSDEEDASLSSEDFPSPPEEAVFPGASRGAQGEDTSITTEDLSSLSEEGLPEALSPRPQGAGWPGTQHSVLGRTAWVQV</sequence>
<feature type="compositionally biased region" description="Basic residues" evidence="2">
    <location>
        <begin position="1404"/>
        <end position="1414"/>
    </location>
</feature>
<dbReference type="GO" id="GO:0008017">
    <property type="term" value="F:microtubule binding"/>
    <property type="evidence" value="ECO:0007669"/>
    <property type="project" value="InterPro"/>
</dbReference>
<feature type="compositionally biased region" description="Polar residues" evidence="2">
    <location>
        <begin position="485"/>
        <end position="501"/>
    </location>
</feature>
<dbReference type="GO" id="GO:0005813">
    <property type="term" value="C:centrosome"/>
    <property type="evidence" value="ECO:0007669"/>
    <property type="project" value="InterPro"/>
</dbReference>
<evidence type="ECO:0000313" key="4">
    <source>
        <dbReference type="Proteomes" id="UP000694414"/>
    </source>
</evidence>
<feature type="compositionally biased region" description="Low complexity" evidence="2">
    <location>
        <begin position="931"/>
        <end position="958"/>
    </location>
</feature>
<dbReference type="GO" id="GO:0034453">
    <property type="term" value="P:microtubule anchoring"/>
    <property type="evidence" value="ECO:0007669"/>
    <property type="project" value="InterPro"/>
</dbReference>
<name>A0A8C8ZQS5_PROSS</name>
<feature type="region of interest" description="Disordered" evidence="2">
    <location>
        <begin position="1571"/>
        <end position="1849"/>
    </location>
</feature>
<gene>
    <name evidence="3" type="primary">CCDC187</name>
</gene>
<feature type="compositionally biased region" description="Polar residues" evidence="2">
    <location>
        <begin position="1727"/>
        <end position="1741"/>
    </location>
</feature>
<dbReference type="InterPro" id="IPR028750">
    <property type="entry name" value="CEP350/CC187"/>
</dbReference>
<organism evidence="3 4">
    <name type="scientific">Prolemur simus</name>
    <name type="common">Greater bamboo lemur</name>
    <name type="synonym">Hapalemur simus</name>
    <dbReference type="NCBI Taxonomy" id="1328070"/>
    <lineage>
        <taxon>Eukaryota</taxon>
        <taxon>Metazoa</taxon>
        <taxon>Chordata</taxon>
        <taxon>Craniata</taxon>
        <taxon>Vertebrata</taxon>
        <taxon>Euteleostomi</taxon>
        <taxon>Mammalia</taxon>
        <taxon>Eutheria</taxon>
        <taxon>Euarchontoglires</taxon>
        <taxon>Primates</taxon>
        <taxon>Strepsirrhini</taxon>
        <taxon>Lemuriformes</taxon>
        <taxon>Lemuridae</taxon>
        <taxon>Prolemur</taxon>
    </lineage>
</organism>
<feature type="region of interest" description="Disordered" evidence="2">
    <location>
        <begin position="1228"/>
        <end position="1462"/>
    </location>
</feature>
<dbReference type="PANTHER" id="PTHR13958">
    <property type="entry name" value="CENTROSOME-ASSOCIATED PROTEIN 350"/>
    <property type="match status" value="1"/>
</dbReference>
<feature type="compositionally biased region" description="Polar residues" evidence="2">
    <location>
        <begin position="1929"/>
        <end position="1942"/>
    </location>
</feature>
<feature type="region of interest" description="Disordered" evidence="2">
    <location>
        <begin position="1060"/>
        <end position="1079"/>
    </location>
</feature>
<feature type="region of interest" description="Disordered" evidence="2">
    <location>
        <begin position="1874"/>
        <end position="1975"/>
    </location>
</feature>
<feature type="compositionally biased region" description="Polar residues" evidence="2">
    <location>
        <begin position="1424"/>
        <end position="1439"/>
    </location>
</feature>
<accession>A0A8C8ZQS5</accession>
<feature type="compositionally biased region" description="Polar residues" evidence="2">
    <location>
        <begin position="1581"/>
        <end position="1595"/>
    </location>
</feature>
<proteinExistence type="predicted"/>
<evidence type="ECO:0000256" key="1">
    <source>
        <dbReference type="SAM" id="Coils"/>
    </source>
</evidence>
<feature type="compositionally biased region" description="Low complexity" evidence="2">
    <location>
        <begin position="1684"/>
        <end position="1706"/>
    </location>
</feature>
<evidence type="ECO:0000256" key="2">
    <source>
        <dbReference type="SAM" id="MobiDB-lite"/>
    </source>
</evidence>
<feature type="region of interest" description="Disordered" evidence="2">
    <location>
        <begin position="20"/>
        <end position="156"/>
    </location>
</feature>
<feature type="compositionally biased region" description="Low complexity" evidence="2">
    <location>
        <begin position="1660"/>
        <end position="1672"/>
    </location>
</feature>
<feature type="region of interest" description="Disordered" evidence="2">
    <location>
        <begin position="392"/>
        <end position="438"/>
    </location>
</feature>
<feature type="region of interest" description="Disordered" evidence="2">
    <location>
        <begin position="849"/>
        <end position="882"/>
    </location>
</feature>
<feature type="compositionally biased region" description="Pro residues" evidence="2">
    <location>
        <begin position="556"/>
        <end position="571"/>
    </location>
</feature>
<feature type="region of interest" description="Disordered" evidence="2">
    <location>
        <begin position="329"/>
        <end position="366"/>
    </location>
</feature>